<dbReference type="KEGG" id="vg:40079789"/>
<evidence type="ECO:0000313" key="2">
    <source>
        <dbReference type="EMBL" id="AGR49001.1"/>
    </source>
</evidence>
<feature type="coiled-coil region" evidence="1">
    <location>
        <begin position="11"/>
        <end position="45"/>
    </location>
</feature>
<reference evidence="2 3" key="1">
    <citation type="journal article" date="2013" name="PLoS ONE">
        <title>Characterization of Enterococcus faecalis Phage IME-EF1 and Its Endolysin.</title>
        <authorList>
            <person name="Zhang W."/>
            <person name="Mi Z."/>
            <person name="Yin X."/>
            <person name="Fan H."/>
            <person name="An X."/>
            <person name="Zhang Z."/>
            <person name="Chen J."/>
            <person name="Tong Y."/>
        </authorList>
    </citation>
    <scope>NUCLEOTIDE SEQUENCE [LARGE SCALE GENOMIC DNA]</scope>
</reference>
<dbReference type="EMBL" id="KF192053">
    <property type="protein sequence ID" value="AGR49001.1"/>
    <property type="molecule type" value="Genomic_DNA"/>
</dbReference>
<name>S5M8M8_9CAUD</name>
<evidence type="ECO:0000313" key="3">
    <source>
        <dbReference type="Proteomes" id="UP000015088"/>
    </source>
</evidence>
<organism evidence="2 3">
    <name type="scientific">Enterococcus phage IMEEF1</name>
    <dbReference type="NCBI Taxonomy" id="1351735"/>
    <lineage>
        <taxon>Viruses</taxon>
        <taxon>Duplodnaviria</taxon>
        <taxon>Heunggongvirae</taxon>
        <taxon>Uroviricota</taxon>
        <taxon>Caudoviricetes</taxon>
        <taxon>Saphexavirus</taxon>
        <taxon>Saphexavirus IMEEF1</taxon>
    </lineage>
</organism>
<sequence>MFSKKYSEKYVKTLQEKNENLFEDLENAYNEIDQLNAAKERLESLAYKRGNKIRYLEDVLKVTEDEVEYLTGVIKGLNEEARKASEESTPLTPEVICGMSTEDIQRFAEIFAEALKKETEDDSTHEYTRDTIRFSATFNGKTFLAPYPDIVANHIDKVMNLSTEGYQRVLGALQQLSDSMYGQDTTNGFENSIHVNVFSMRLERFVIITLGLSKKAEWTII</sequence>
<keyword evidence="3" id="KW-1185">Reference proteome</keyword>
<dbReference type="OrthoDB" id="12675at10239"/>
<proteinExistence type="predicted"/>
<keyword evidence="1" id="KW-0175">Coiled coil</keyword>
<dbReference type="RefSeq" id="YP_009603901.1">
    <property type="nucleotide sequence ID" value="NC_041959.1"/>
</dbReference>
<accession>S5M8M8</accession>
<protein>
    <submittedName>
        <fullName evidence="2">Uncharacterized protein</fullName>
    </submittedName>
</protein>
<dbReference type="Proteomes" id="UP000015088">
    <property type="component" value="Segment"/>
</dbReference>
<evidence type="ECO:0000256" key="1">
    <source>
        <dbReference type="SAM" id="Coils"/>
    </source>
</evidence>
<dbReference type="GeneID" id="40079789"/>